<evidence type="ECO:0000256" key="7">
    <source>
        <dbReference type="ARBA" id="ARBA00023242"/>
    </source>
</evidence>
<evidence type="ECO:0000256" key="9">
    <source>
        <dbReference type="PIRSR" id="PIRSR005586-1"/>
    </source>
</evidence>
<dbReference type="OrthoDB" id="282152at2759"/>
<evidence type="ECO:0000256" key="4">
    <source>
        <dbReference type="ARBA" id="ARBA00022771"/>
    </source>
</evidence>
<evidence type="ECO:0000313" key="14">
    <source>
        <dbReference type="Proteomes" id="UP000095023"/>
    </source>
</evidence>
<feature type="binding site" evidence="9">
    <location>
        <position position="99"/>
    </location>
    <ligand>
        <name>Zn(2+)</name>
        <dbReference type="ChEBI" id="CHEBI:29105"/>
        <label>2</label>
    </ligand>
</feature>
<dbReference type="GO" id="GO:0042797">
    <property type="term" value="P:tRNA transcription by RNA polymerase III"/>
    <property type="evidence" value="ECO:0007669"/>
    <property type="project" value="EnsemblFungi"/>
</dbReference>
<dbReference type="SMART" id="SM00661">
    <property type="entry name" value="RPOL9"/>
    <property type="match status" value="1"/>
</dbReference>
<dbReference type="PROSITE" id="PS51133">
    <property type="entry name" value="ZF_TFIIS_2"/>
    <property type="match status" value="1"/>
</dbReference>
<dbReference type="GO" id="GO:0006384">
    <property type="term" value="P:transcription initiation at RNA polymerase III promoter"/>
    <property type="evidence" value="ECO:0007669"/>
    <property type="project" value="EnsemblFungi"/>
</dbReference>
<keyword evidence="5 9" id="KW-0862">Zinc</keyword>
<reference evidence="14" key="1">
    <citation type="submission" date="2016-02" db="EMBL/GenBank/DDBJ databases">
        <title>Comparative genomics of biotechnologically important yeasts.</title>
        <authorList>
            <consortium name="DOE Joint Genome Institute"/>
            <person name="Riley R."/>
            <person name="Haridas S."/>
            <person name="Wolfe K.H."/>
            <person name="Lopes M.R."/>
            <person name="Hittinger C.T."/>
            <person name="Goker M."/>
            <person name="Salamov A."/>
            <person name="Wisecaver J."/>
            <person name="Long T.M."/>
            <person name="Aerts A.L."/>
            <person name="Barry K."/>
            <person name="Choi C."/>
            <person name="Clum A."/>
            <person name="Coughlan A.Y."/>
            <person name="Deshpande S."/>
            <person name="Douglass A.P."/>
            <person name="Hanson S.J."/>
            <person name="Klenk H.-P."/>
            <person name="Labutti K."/>
            <person name="Lapidus A."/>
            <person name="Lindquist E."/>
            <person name="Lipzen A."/>
            <person name="Meier-Kolthoff J.P."/>
            <person name="Ohm R.A."/>
            <person name="Otillar R.P."/>
            <person name="Pangilinan J."/>
            <person name="Peng Y."/>
            <person name="Rokas A."/>
            <person name="Rosa C.A."/>
            <person name="Scheuner C."/>
            <person name="Sibirny A.A."/>
            <person name="Slot J.C."/>
            <person name="Stielow J.B."/>
            <person name="Sun H."/>
            <person name="Kurtzman C.P."/>
            <person name="Blackwell M."/>
            <person name="Jeffries T.W."/>
            <person name="Grigoriev I.V."/>
        </authorList>
    </citation>
    <scope>NUCLEOTIDE SEQUENCE [LARGE SCALE GENOMIC DNA]</scope>
    <source>
        <strain evidence="14">NRRL Y-17796</strain>
    </source>
</reference>
<feature type="zinc finger region" description="C4-type" evidence="10">
    <location>
        <begin position="5"/>
        <end position="28"/>
    </location>
</feature>
<organism evidence="13 14">
    <name type="scientific">Tortispora caseinolytica NRRL Y-17796</name>
    <dbReference type="NCBI Taxonomy" id="767744"/>
    <lineage>
        <taxon>Eukaryota</taxon>
        <taxon>Fungi</taxon>
        <taxon>Dikarya</taxon>
        <taxon>Ascomycota</taxon>
        <taxon>Saccharomycotina</taxon>
        <taxon>Trigonopsidomycetes</taxon>
        <taxon>Trigonopsidales</taxon>
        <taxon>Trigonopsidaceae</taxon>
        <taxon>Tortispora</taxon>
    </lineage>
</organism>
<accession>A0A1E4TMG5</accession>
<dbReference type="SMART" id="SM00440">
    <property type="entry name" value="ZnF_C2C2"/>
    <property type="match status" value="1"/>
</dbReference>
<dbReference type="SUPFAM" id="SSF57783">
    <property type="entry name" value="Zinc beta-ribbon"/>
    <property type="match status" value="1"/>
</dbReference>
<dbReference type="GO" id="GO:0003676">
    <property type="term" value="F:nucleic acid binding"/>
    <property type="evidence" value="ECO:0007669"/>
    <property type="project" value="InterPro"/>
</dbReference>
<dbReference type="GO" id="GO:0005666">
    <property type="term" value="C:RNA polymerase III complex"/>
    <property type="evidence" value="ECO:0007669"/>
    <property type="project" value="EnsemblFungi"/>
</dbReference>
<dbReference type="Gene3D" id="2.20.25.10">
    <property type="match status" value="1"/>
</dbReference>
<dbReference type="CDD" id="cd10509">
    <property type="entry name" value="Zn-ribbon_RPC11"/>
    <property type="match status" value="1"/>
</dbReference>
<proteinExistence type="inferred from homology"/>
<dbReference type="AlphaFoldDB" id="A0A1E4TMG5"/>
<dbReference type="GO" id="GO:0003899">
    <property type="term" value="F:DNA-directed RNA polymerase activity"/>
    <property type="evidence" value="ECO:0007669"/>
    <property type="project" value="EnsemblFungi"/>
</dbReference>
<feature type="binding site" evidence="9">
    <location>
        <position position="8"/>
    </location>
    <ligand>
        <name>Zn(2+)</name>
        <dbReference type="ChEBI" id="CHEBI:29105"/>
        <label>1</label>
    </ligand>
</feature>
<evidence type="ECO:0000256" key="1">
    <source>
        <dbReference type="ARBA" id="ARBA00004123"/>
    </source>
</evidence>
<feature type="binding site" evidence="9">
    <location>
        <position position="5"/>
    </location>
    <ligand>
        <name>Zn(2+)</name>
        <dbReference type="ChEBI" id="CHEBI:29105"/>
        <label>1</label>
    </ligand>
</feature>
<dbReference type="PANTHER" id="PTHR11239">
    <property type="entry name" value="DNA-DIRECTED RNA POLYMERASE"/>
    <property type="match status" value="1"/>
</dbReference>
<dbReference type="Proteomes" id="UP000095023">
    <property type="component" value="Unassembled WGS sequence"/>
</dbReference>
<evidence type="ECO:0000256" key="11">
    <source>
        <dbReference type="RuleBase" id="RU003474"/>
    </source>
</evidence>
<dbReference type="InterPro" id="IPR001529">
    <property type="entry name" value="Zn_ribbon_RPB9"/>
</dbReference>
<evidence type="ECO:0000259" key="12">
    <source>
        <dbReference type="PROSITE" id="PS51133"/>
    </source>
</evidence>
<protein>
    <recommendedName>
        <fullName evidence="8">DNA-directed RNA polymerase subunit</fullName>
    </recommendedName>
</protein>
<dbReference type="GO" id="GO:0008270">
    <property type="term" value="F:zinc ion binding"/>
    <property type="evidence" value="ECO:0007669"/>
    <property type="project" value="UniProtKB-KW"/>
</dbReference>
<evidence type="ECO:0000313" key="13">
    <source>
        <dbReference type="EMBL" id="ODV92929.1"/>
    </source>
</evidence>
<sequence length="109" mass="12232">MLTFCPRCMNSCCVAESESGVQFACLTCPYRCPIGPRTVISERKMLKSKEVDDILGGASAWDNVDQTSAHCDACDNNKAYFFQLQIRSADEPMTTFLRCTNCGKQWKEN</sequence>
<keyword evidence="3 9" id="KW-0479">Metal-binding</keyword>
<keyword evidence="4 10" id="KW-0863">Zinc-finger</keyword>
<dbReference type="PIRSF" id="PIRSF005586">
    <property type="entry name" value="RNApol_RpoM"/>
    <property type="match status" value="1"/>
</dbReference>
<keyword evidence="2 8" id="KW-0240">DNA-directed RNA polymerase</keyword>
<feature type="binding site" evidence="9">
    <location>
        <position position="102"/>
    </location>
    <ligand>
        <name>Zn(2+)</name>
        <dbReference type="ChEBI" id="CHEBI:29105"/>
        <label>2</label>
    </ligand>
</feature>
<dbReference type="PROSITE" id="PS00466">
    <property type="entry name" value="ZF_TFIIS_1"/>
    <property type="match status" value="1"/>
</dbReference>
<dbReference type="InterPro" id="IPR001222">
    <property type="entry name" value="Znf_TFIIS"/>
</dbReference>
<keyword evidence="14" id="KW-1185">Reference proteome</keyword>
<evidence type="ECO:0000256" key="3">
    <source>
        <dbReference type="ARBA" id="ARBA00022723"/>
    </source>
</evidence>
<gene>
    <name evidence="13" type="ORF">CANCADRAFT_95448</name>
</gene>
<dbReference type="Pfam" id="PF01096">
    <property type="entry name" value="Zn_ribbon_TFIIS"/>
    <property type="match status" value="1"/>
</dbReference>
<evidence type="ECO:0000256" key="5">
    <source>
        <dbReference type="ARBA" id="ARBA00022833"/>
    </source>
</evidence>
<feature type="binding site" evidence="9">
    <location>
        <position position="25"/>
    </location>
    <ligand>
        <name>Zn(2+)</name>
        <dbReference type="ChEBI" id="CHEBI:29105"/>
        <label>1</label>
    </ligand>
</feature>
<evidence type="ECO:0000256" key="8">
    <source>
        <dbReference type="PIRNR" id="PIRNR005586"/>
    </source>
</evidence>
<dbReference type="GO" id="GO:0006386">
    <property type="term" value="P:termination of RNA polymerase III transcription"/>
    <property type="evidence" value="ECO:0007669"/>
    <property type="project" value="EnsemblFungi"/>
</dbReference>
<feature type="binding site" evidence="9">
    <location>
        <position position="71"/>
    </location>
    <ligand>
        <name>Zn(2+)</name>
        <dbReference type="ChEBI" id="CHEBI:29105"/>
        <label>2</label>
    </ligand>
</feature>
<dbReference type="EMBL" id="KV453841">
    <property type="protein sequence ID" value="ODV92929.1"/>
    <property type="molecule type" value="Genomic_DNA"/>
</dbReference>
<evidence type="ECO:0000256" key="2">
    <source>
        <dbReference type="ARBA" id="ARBA00022478"/>
    </source>
</evidence>
<keyword evidence="7 8" id="KW-0539">Nucleus</keyword>
<evidence type="ECO:0000256" key="10">
    <source>
        <dbReference type="PIRSR" id="PIRSR005586-2"/>
    </source>
</evidence>
<feature type="domain" description="TFIIS-type" evidence="12">
    <location>
        <begin position="67"/>
        <end position="107"/>
    </location>
</feature>
<comment type="function">
    <text evidence="8">DNA-dependent RNA polymerase catalyzes the transcription of DNA into RNA using the four ribonucleoside triphosphates as substrates.</text>
</comment>
<dbReference type="PANTHER" id="PTHR11239:SF12">
    <property type="entry name" value="DNA-DIRECTED RNA POLYMERASE III SUBUNIT RPC10"/>
    <property type="match status" value="1"/>
</dbReference>
<dbReference type="InterPro" id="IPR012164">
    <property type="entry name" value="Rpa12/Rpb9/Rpc10/TFS"/>
</dbReference>
<dbReference type="InterPro" id="IPR034014">
    <property type="entry name" value="Zn_ribbon_RPC11_C"/>
</dbReference>
<feature type="binding site" evidence="9">
    <location>
        <position position="28"/>
    </location>
    <ligand>
        <name>Zn(2+)</name>
        <dbReference type="ChEBI" id="CHEBI:29105"/>
        <label>1</label>
    </ligand>
</feature>
<keyword evidence="6 8" id="KW-0804">Transcription</keyword>
<dbReference type="FunFam" id="2.20.25.10:FF:000005">
    <property type="entry name" value="DNA-directed RNA polymerase subunit"/>
    <property type="match status" value="1"/>
</dbReference>
<comment type="similarity">
    <text evidence="8 11">Belongs to the archaeal rpoM/eukaryotic RPA12/RPB9/RPC11 RNA polymerase family.</text>
</comment>
<evidence type="ECO:0000256" key="6">
    <source>
        <dbReference type="ARBA" id="ARBA00023163"/>
    </source>
</evidence>
<name>A0A1E4TMG5_9ASCO</name>
<feature type="binding site" evidence="9">
    <location>
        <position position="74"/>
    </location>
    <ligand>
        <name>Zn(2+)</name>
        <dbReference type="ChEBI" id="CHEBI:29105"/>
        <label>2</label>
    </ligand>
</feature>
<comment type="subcellular location">
    <subcellularLocation>
        <location evidence="1 8">Nucleus</location>
    </subcellularLocation>
</comment>